<reference evidence="1" key="1">
    <citation type="submission" date="2019-11" db="EMBL/GenBank/DDBJ databases">
        <authorList>
            <person name="Feng L."/>
        </authorList>
    </citation>
    <scope>NUCLEOTIDE SEQUENCE</scope>
    <source>
        <strain evidence="1">PdistasonisLFYP31</strain>
    </source>
</reference>
<evidence type="ECO:0000313" key="1">
    <source>
        <dbReference type="EMBL" id="VYU67612.1"/>
    </source>
</evidence>
<organism evidence="1">
    <name type="scientific">Parabacteroides distasonis</name>
    <dbReference type="NCBI Taxonomy" id="823"/>
    <lineage>
        <taxon>Bacteria</taxon>
        <taxon>Pseudomonadati</taxon>
        <taxon>Bacteroidota</taxon>
        <taxon>Bacteroidia</taxon>
        <taxon>Bacteroidales</taxon>
        <taxon>Tannerellaceae</taxon>
        <taxon>Parabacteroides</taxon>
    </lineage>
</organism>
<gene>
    <name evidence="1" type="ORF">PDLFYP31_03387</name>
</gene>
<sequence length="309" mass="35885">MNNSSDKILVVARKYNDIFYAISTSEWSQCSKHYLLMITDRLDQNEYPMQHLFDKVWSVHAELSHVAILKQVFILSRILNQLDYNLVTISNIVTVANLYILNHTKTAKIIMLEDGFMNYYNFVPSNNRIKRLLMKLLFINVDRVYKKIGSCYLLEPNRAKYYFGLKKQLRIDADHILKSVPLSMNLEGKSIFVGQPLYLMNNMSVDEYSTIVNNCISQYAIDYYLSHTMSSKKENVVCEHIDMSSLQLTLEVLSSIYNMKIYSFSSSVLFTTKLINHKTETFAVTHPKVDTIKSDNMIYDYVNGFVSVN</sequence>
<proteinExistence type="predicted"/>
<dbReference type="EMBL" id="CACRUW010000028">
    <property type="protein sequence ID" value="VYU67612.1"/>
    <property type="molecule type" value="Genomic_DNA"/>
</dbReference>
<protein>
    <submittedName>
        <fullName evidence="1">Uncharacterized protein</fullName>
    </submittedName>
</protein>
<dbReference type="AlphaFoldDB" id="A0A6N3GTY2"/>
<name>A0A6N3GTY2_PARDI</name>
<dbReference type="RefSeq" id="WP_009017051.1">
    <property type="nucleotide sequence ID" value="NZ_CACRUW010000028.1"/>
</dbReference>
<accession>A0A6N3GTY2</accession>